<proteinExistence type="predicted"/>
<feature type="region of interest" description="Disordered" evidence="1">
    <location>
        <begin position="1"/>
        <end position="24"/>
    </location>
</feature>
<reference evidence="2" key="1">
    <citation type="submission" date="2017-07" db="EMBL/GenBank/DDBJ databases">
        <title>Taro Niue Genome Assembly and Annotation.</title>
        <authorList>
            <person name="Atibalentja N."/>
            <person name="Keating K."/>
            <person name="Fields C.J."/>
        </authorList>
    </citation>
    <scope>NUCLEOTIDE SEQUENCE</scope>
    <source>
        <strain evidence="2">Niue_2</strain>
        <tissue evidence="2">Leaf</tissue>
    </source>
</reference>
<sequence>MLDRRTHGSETTLNGPTRTGSRGTVTTQIVHRALGQALKCRNTGGRLVRHSARKSAQASRALPSQSEPTWVGPTTTWLDKMATNPRPAHRHRWNDNTRKTA</sequence>
<feature type="region of interest" description="Disordered" evidence="1">
    <location>
        <begin position="50"/>
        <end position="101"/>
    </location>
</feature>
<name>A0A843WB94_COLES</name>
<organism evidence="2 3">
    <name type="scientific">Colocasia esculenta</name>
    <name type="common">Wild taro</name>
    <name type="synonym">Arum esculentum</name>
    <dbReference type="NCBI Taxonomy" id="4460"/>
    <lineage>
        <taxon>Eukaryota</taxon>
        <taxon>Viridiplantae</taxon>
        <taxon>Streptophyta</taxon>
        <taxon>Embryophyta</taxon>
        <taxon>Tracheophyta</taxon>
        <taxon>Spermatophyta</taxon>
        <taxon>Magnoliopsida</taxon>
        <taxon>Liliopsida</taxon>
        <taxon>Araceae</taxon>
        <taxon>Aroideae</taxon>
        <taxon>Colocasieae</taxon>
        <taxon>Colocasia</taxon>
    </lineage>
</organism>
<dbReference type="EMBL" id="NMUH01002944">
    <property type="protein sequence ID" value="MQM02931.1"/>
    <property type="molecule type" value="Genomic_DNA"/>
</dbReference>
<accession>A0A843WB94</accession>
<dbReference type="AlphaFoldDB" id="A0A843WB94"/>
<feature type="compositionally biased region" description="Polar residues" evidence="1">
    <location>
        <begin position="9"/>
        <end position="24"/>
    </location>
</feature>
<comment type="caution">
    <text evidence="2">The sequence shown here is derived from an EMBL/GenBank/DDBJ whole genome shotgun (WGS) entry which is preliminary data.</text>
</comment>
<evidence type="ECO:0000256" key="1">
    <source>
        <dbReference type="SAM" id="MobiDB-lite"/>
    </source>
</evidence>
<evidence type="ECO:0000313" key="2">
    <source>
        <dbReference type="EMBL" id="MQM02931.1"/>
    </source>
</evidence>
<evidence type="ECO:0000313" key="3">
    <source>
        <dbReference type="Proteomes" id="UP000652761"/>
    </source>
</evidence>
<keyword evidence="3" id="KW-1185">Reference proteome</keyword>
<gene>
    <name evidence="2" type="ORF">Taro_035701</name>
</gene>
<feature type="compositionally biased region" description="Polar residues" evidence="1">
    <location>
        <begin position="54"/>
        <end position="77"/>
    </location>
</feature>
<dbReference type="Proteomes" id="UP000652761">
    <property type="component" value="Unassembled WGS sequence"/>
</dbReference>
<protein>
    <submittedName>
        <fullName evidence="2">Uncharacterized protein</fullName>
    </submittedName>
</protein>